<proteinExistence type="predicted"/>
<reference evidence="1 2" key="1">
    <citation type="submission" date="2019-01" db="EMBL/GenBank/DDBJ databases">
        <title>Sequencing of cultivated peanut Arachis hypogaea provides insights into genome evolution and oil improvement.</title>
        <authorList>
            <person name="Chen X."/>
        </authorList>
    </citation>
    <scope>NUCLEOTIDE SEQUENCE [LARGE SCALE GENOMIC DNA]</scope>
    <source>
        <strain evidence="2">cv. Fuhuasheng</strain>
        <tissue evidence="1">Leaves</tissue>
    </source>
</reference>
<comment type="caution">
    <text evidence="1">The sequence shown here is derived from an EMBL/GenBank/DDBJ whole genome shotgun (WGS) entry which is preliminary data.</text>
</comment>
<dbReference type="Proteomes" id="UP000289738">
    <property type="component" value="Chromosome A07"/>
</dbReference>
<keyword evidence="2" id="KW-1185">Reference proteome</keyword>
<sequence length="107" mass="11788">MSFIQDMTMTDNNISTTSSCKQTKGVYIFLITLEAASIGIKYQGQNTNPFQELQPTILLFLTAIFYHAMTLITSKLASKLPLSSMFLGYLAARPYFGSLLPNFGGGM</sequence>
<organism evidence="1 2">
    <name type="scientific">Arachis hypogaea</name>
    <name type="common">Peanut</name>
    <dbReference type="NCBI Taxonomy" id="3818"/>
    <lineage>
        <taxon>Eukaryota</taxon>
        <taxon>Viridiplantae</taxon>
        <taxon>Streptophyta</taxon>
        <taxon>Embryophyta</taxon>
        <taxon>Tracheophyta</taxon>
        <taxon>Spermatophyta</taxon>
        <taxon>Magnoliopsida</taxon>
        <taxon>eudicotyledons</taxon>
        <taxon>Gunneridae</taxon>
        <taxon>Pentapetalae</taxon>
        <taxon>rosids</taxon>
        <taxon>fabids</taxon>
        <taxon>Fabales</taxon>
        <taxon>Fabaceae</taxon>
        <taxon>Papilionoideae</taxon>
        <taxon>50 kb inversion clade</taxon>
        <taxon>dalbergioids sensu lato</taxon>
        <taxon>Dalbergieae</taxon>
        <taxon>Pterocarpus clade</taxon>
        <taxon>Arachis</taxon>
    </lineage>
</organism>
<dbReference type="Gramene" id="arahy.Tifrunner.gnm2.ann2.Ah17g269500.1">
    <property type="protein sequence ID" value="arahy.Tifrunner.gnm2.ann2.Ah17g269500.1-CDS"/>
    <property type="gene ID" value="arahy.Tifrunner.gnm2.ann2.Ah17g269500"/>
</dbReference>
<accession>A0A445CED3</accession>
<evidence type="ECO:0000313" key="2">
    <source>
        <dbReference type="Proteomes" id="UP000289738"/>
    </source>
</evidence>
<dbReference type="AlphaFoldDB" id="A0A445CED3"/>
<protein>
    <submittedName>
        <fullName evidence="1">Uncharacterized protein</fullName>
    </submittedName>
</protein>
<gene>
    <name evidence="1" type="ORF">Ahy_A07g035653</name>
</gene>
<dbReference type="EMBL" id="SDMP01000007">
    <property type="protein sequence ID" value="RYR49269.1"/>
    <property type="molecule type" value="Genomic_DNA"/>
</dbReference>
<name>A0A445CED3_ARAHY</name>
<evidence type="ECO:0000313" key="1">
    <source>
        <dbReference type="EMBL" id="RYR49269.1"/>
    </source>
</evidence>